<gene>
    <name evidence="2" type="ORF">EYF80_036212</name>
</gene>
<comment type="caution">
    <text evidence="2">The sequence shown here is derived from an EMBL/GenBank/DDBJ whole genome shotgun (WGS) entry which is preliminary data.</text>
</comment>
<proteinExistence type="predicted"/>
<name>A0A4Z2GJV5_9TELE</name>
<dbReference type="Proteomes" id="UP000314294">
    <property type="component" value="Unassembled WGS sequence"/>
</dbReference>
<dbReference type="AlphaFoldDB" id="A0A4Z2GJV5"/>
<protein>
    <submittedName>
        <fullName evidence="2">Uncharacterized protein</fullName>
    </submittedName>
</protein>
<keyword evidence="3" id="KW-1185">Reference proteome</keyword>
<dbReference type="EMBL" id="SRLO01000512">
    <property type="protein sequence ID" value="TNN53569.1"/>
    <property type="molecule type" value="Genomic_DNA"/>
</dbReference>
<feature type="region of interest" description="Disordered" evidence="1">
    <location>
        <begin position="1"/>
        <end position="35"/>
    </location>
</feature>
<evidence type="ECO:0000313" key="2">
    <source>
        <dbReference type="EMBL" id="TNN53569.1"/>
    </source>
</evidence>
<reference evidence="2 3" key="1">
    <citation type="submission" date="2019-03" db="EMBL/GenBank/DDBJ databases">
        <title>First draft genome of Liparis tanakae, snailfish: a comprehensive survey of snailfish specific genes.</title>
        <authorList>
            <person name="Kim W."/>
            <person name="Song I."/>
            <person name="Jeong J.-H."/>
            <person name="Kim D."/>
            <person name="Kim S."/>
            <person name="Ryu S."/>
            <person name="Song J.Y."/>
            <person name="Lee S.K."/>
        </authorList>
    </citation>
    <scope>NUCLEOTIDE SEQUENCE [LARGE SCALE GENOMIC DNA]</scope>
    <source>
        <tissue evidence="2">Muscle</tissue>
    </source>
</reference>
<feature type="compositionally biased region" description="Polar residues" evidence="1">
    <location>
        <begin position="15"/>
        <end position="27"/>
    </location>
</feature>
<accession>A0A4Z2GJV5</accession>
<evidence type="ECO:0000256" key="1">
    <source>
        <dbReference type="SAM" id="MobiDB-lite"/>
    </source>
</evidence>
<evidence type="ECO:0000313" key="3">
    <source>
        <dbReference type="Proteomes" id="UP000314294"/>
    </source>
</evidence>
<organism evidence="2 3">
    <name type="scientific">Liparis tanakae</name>
    <name type="common">Tanaka's snailfish</name>
    <dbReference type="NCBI Taxonomy" id="230148"/>
    <lineage>
        <taxon>Eukaryota</taxon>
        <taxon>Metazoa</taxon>
        <taxon>Chordata</taxon>
        <taxon>Craniata</taxon>
        <taxon>Vertebrata</taxon>
        <taxon>Euteleostomi</taxon>
        <taxon>Actinopterygii</taxon>
        <taxon>Neopterygii</taxon>
        <taxon>Teleostei</taxon>
        <taxon>Neoteleostei</taxon>
        <taxon>Acanthomorphata</taxon>
        <taxon>Eupercaria</taxon>
        <taxon>Perciformes</taxon>
        <taxon>Cottioidei</taxon>
        <taxon>Cottales</taxon>
        <taxon>Liparidae</taxon>
        <taxon>Liparis</taxon>
    </lineage>
</organism>
<sequence length="77" mass="8242">MSRVALKHGGISKRANYSSKSWSQDVSASGEPSVWPVPSERLVFSRALTEACGGRHGFQLAASRVAGPRRPEPPTPP</sequence>